<name>A0ACC0P5U9_RHOML</name>
<sequence>MDPNFPFGRNLQIGESSRRGPVGRRPQIHRWSSTGFDEEQLQRRMEIVLTTDGVLVERPIQLSPPRLPAPPPRTNETEIMTNNPRSRLRRQIDGGHNDGPPQVHLSLLDAWLAHHKATTRDDLPVIHMRGYRGVMSRNSFRKWRRASTEPPPVACDATEDSFFILDWNQSSFDGHAAALLNWPIMFERRNKLEAACRLNMGKWYVVFVGRVPGVYDTWAEAHIQTTGFKHNSFKGYETEAEARKAYSTYLKKRDGSSSKDESDGSHDQLPLAHQLKIALQQRDKLKEEMDDLRAKLGSLALG</sequence>
<evidence type="ECO:0000313" key="1">
    <source>
        <dbReference type="EMBL" id="KAI8560921.1"/>
    </source>
</evidence>
<proteinExistence type="predicted"/>
<organism evidence="1 2">
    <name type="scientific">Rhododendron molle</name>
    <name type="common">Chinese azalea</name>
    <name type="synonym">Azalea mollis</name>
    <dbReference type="NCBI Taxonomy" id="49168"/>
    <lineage>
        <taxon>Eukaryota</taxon>
        <taxon>Viridiplantae</taxon>
        <taxon>Streptophyta</taxon>
        <taxon>Embryophyta</taxon>
        <taxon>Tracheophyta</taxon>
        <taxon>Spermatophyta</taxon>
        <taxon>Magnoliopsida</taxon>
        <taxon>eudicotyledons</taxon>
        <taxon>Gunneridae</taxon>
        <taxon>Pentapetalae</taxon>
        <taxon>asterids</taxon>
        <taxon>Ericales</taxon>
        <taxon>Ericaceae</taxon>
        <taxon>Ericoideae</taxon>
        <taxon>Rhodoreae</taxon>
        <taxon>Rhododendron</taxon>
    </lineage>
</organism>
<dbReference type="Proteomes" id="UP001062846">
    <property type="component" value="Chromosome 4"/>
</dbReference>
<keyword evidence="2" id="KW-1185">Reference proteome</keyword>
<evidence type="ECO:0000313" key="2">
    <source>
        <dbReference type="Proteomes" id="UP001062846"/>
    </source>
</evidence>
<dbReference type="EMBL" id="CM046391">
    <property type="protein sequence ID" value="KAI8560921.1"/>
    <property type="molecule type" value="Genomic_DNA"/>
</dbReference>
<protein>
    <submittedName>
        <fullName evidence="1">Uncharacterized protein</fullName>
    </submittedName>
</protein>
<reference evidence="1" key="1">
    <citation type="submission" date="2022-02" db="EMBL/GenBank/DDBJ databases">
        <title>Plant Genome Project.</title>
        <authorList>
            <person name="Zhang R.-G."/>
        </authorList>
    </citation>
    <scope>NUCLEOTIDE SEQUENCE</scope>
    <source>
        <strain evidence="1">AT1</strain>
    </source>
</reference>
<gene>
    <name evidence="1" type="ORF">RHMOL_Rhmol04G0293600</name>
</gene>
<accession>A0ACC0P5U9</accession>
<comment type="caution">
    <text evidence="1">The sequence shown here is derived from an EMBL/GenBank/DDBJ whole genome shotgun (WGS) entry which is preliminary data.</text>
</comment>